<dbReference type="HAMAP" id="MF_02065">
    <property type="entry name" value="MltG"/>
    <property type="match status" value="1"/>
</dbReference>
<comment type="caution">
    <text evidence="9">The sequence shown here is derived from an EMBL/GenBank/DDBJ whole genome shotgun (WGS) entry which is preliminary data.</text>
</comment>
<evidence type="ECO:0000256" key="5">
    <source>
        <dbReference type="ARBA" id="ARBA00023239"/>
    </source>
</evidence>
<dbReference type="Pfam" id="PF02618">
    <property type="entry name" value="YceG"/>
    <property type="match status" value="1"/>
</dbReference>
<feature type="region of interest" description="Disordered" evidence="8">
    <location>
        <begin position="1"/>
        <end position="22"/>
    </location>
</feature>
<dbReference type="InterPro" id="IPR003770">
    <property type="entry name" value="MLTG-like"/>
</dbReference>
<evidence type="ECO:0000256" key="1">
    <source>
        <dbReference type="ARBA" id="ARBA00022475"/>
    </source>
</evidence>
<dbReference type="RefSeq" id="WP_185074573.1">
    <property type="nucleotide sequence ID" value="NZ_JACHMB010000001.1"/>
</dbReference>
<evidence type="ECO:0000256" key="6">
    <source>
        <dbReference type="ARBA" id="ARBA00023316"/>
    </source>
</evidence>
<accession>A0A7W9GCF8</accession>
<dbReference type="PANTHER" id="PTHR30518:SF2">
    <property type="entry name" value="ENDOLYTIC MUREIN TRANSGLYCOSYLASE"/>
    <property type="match status" value="1"/>
</dbReference>
<dbReference type="GO" id="GO:0009252">
    <property type="term" value="P:peptidoglycan biosynthetic process"/>
    <property type="evidence" value="ECO:0007669"/>
    <property type="project" value="UniProtKB-UniRule"/>
</dbReference>
<name>A0A7W9GCF8_9ACTN</name>
<keyword evidence="1 7" id="KW-1003">Cell membrane</keyword>
<comment type="catalytic activity">
    <reaction evidence="7">
        <text>a peptidoglycan chain = a peptidoglycan chain with N-acetyl-1,6-anhydromuramyl-[peptide] at the reducing end + a peptidoglycan chain with N-acetylglucosamine at the non-reducing end.</text>
        <dbReference type="EC" id="4.2.2.29"/>
    </reaction>
</comment>
<dbReference type="NCBIfam" id="TIGR00247">
    <property type="entry name" value="endolytic transglycosylase MltG"/>
    <property type="match status" value="1"/>
</dbReference>
<evidence type="ECO:0000313" key="10">
    <source>
        <dbReference type="Proteomes" id="UP000579153"/>
    </source>
</evidence>
<keyword evidence="6 7" id="KW-0961">Cell wall biogenesis/degradation</keyword>
<dbReference type="PANTHER" id="PTHR30518">
    <property type="entry name" value="ENDOLYTIC MUREIN TRANSGLYCOSYLASE"/>
    <property type="match status" value="1"/>
</dbReference>
<keyword evidence="5 7" id="KW-0456">Lyase</keyword>
<evidence type="ECO:0000256" key="7">
    <source>
        <dbReference type="HAMAP-Rule" id="MF_02065"/>
    </source>
</evidence>
<comment type="similarity">
    <text evidence="7">Belongs to the transglycosylase MltG family.</text>
</comment>
<dbReference type="GO" id="GO:0005886">
    <property type="term" value="C:plasma membrane"/>
    <property type="evidence" value="ECO:0007669"/>
    <property type="project" value="UniProtKB-SubCell"/>
</dbReference>
<dbReference type="CDD" id="cd08010">
    <property type="entry name" value="MltG_like"/>
    <property type="match status" value="1"/>
</dbReference>
<keyword evidence="3 7" id="KW-1133">Transmembrane helix</keyword>
<keyword evidence="10" id="KW-1185">Reference proteome</keyword>
<dbReference type="AlphaFoldDB" id="A0A7W9GCF8"/>
<evidence type="ECO:0000313" key="9">
    <source>
        <dbReference type="EMBL" id="MBB5781235.1"/>
    </source>
</evidence>
<gene>
    <name evidence="7" type="primary">mltG</name>
    <name evidence="9" type="ORF">HD596_007991</name>
</gene>
<keyword evidence="2 7" id="KW-0812">Transmembrane</keyword>
<comment type="subcellular location">
    <subcellularLocation>
        <location evidence="7">Cell membrane</location>
        <topology evidence="7">Single-pass membrane protein</topology>
    </subcellularLocation>
</comment>
<keyword evidence="4 7" id="KW-0472">Membrane</keyword>
<dbReference type="GO" id="GO:0071555">
    <property type="term" value="P:cell wall organization"/>
    <property type="evidence" value="ECO:0007669"/>
    <property type="project" value="UniProtKB-KW"/>
</dbReference>
<feature type="transmembrane region" description="Helical" evidence="7">
    <location>
        <begin position="38"/>
        <end position="58"/>
    </location>
</feature>
<comment type="function">
    <text evidence="7">Functions as a peptidoglycan terminase that cleaves nascent peptidoglycan strands endolytically to terminate their elongation.</text>
</comment>
<dbReference type="EMBL" id="JACHMB010000001">
    <property type="protein sequence ID" value="MBB5781235.1"/>
    <property type="molecule type" value="Genomic_DNA"/>
</dbReference>
<protein>
    <recommendedName>
        <fullName evidence="7">Endolytic murein transglycosylase</fullName>
        <ecNumber evidence="7">4.2.2.29</ecNumber>
    </recommendedName>
    <alternativeName>
        <fullName evidence="7">Peptidoglycan lytic transglycosylase</fullName>
    </alternativeName>
    <alternativeName>
        <fullName evidence="7">Peptidoglycan polymerization terminase</fullName>
    </alternativeName>
</protein>
<dbReference type="Proteomes" id="UP000579153">
    <property type="component" value="Unassembled WGS sequence"/>
</dbReference>
<feature type="site" description="Important for catalytic activity" evidence="7">
    <location>
        <position position="190"/>
    </location>
</feature>
<evidence type="ECO:0000256" key="3">
    <source>
        <dbReference type="ARBA" id="ARBA00022989"/>
    </source>
</evidence>
<dbReference type="EC" id="4.2.2.29" evidence="7"/>
<reference evidence="9 10" key="1">
    <citation type="submission" date="2020-08" db="EMBL/GenBank/DDBJ databases">
        <title>Sequencing the genomes of 1000 actinobacteria strains.</title>
        <authorList>
            <person name="Klenk H.-P."/>
        </authorList>
    </citation>
    <scope>NUCLEOTIDE SEQUENCE [LARGE SCALE GENOMIC DNA]</scope>
    <source>
        <strain evidence="9 10">DSM 45507</strain>
    </source>
</reference>
<organism evidence="9 10">
    <name type="scientific">Nonomuraea jabiensis</name>
    <dbReference type="NCBI Taxonomy" id="882448"/>
    <lineage>
        <taxon>Bacteria</taxon>
        <taxon>Bacillati</taxon>
        <taxon>Actinomycetota</taxon>
        <taxon>Actinomycetes</taxon>
        <taxon>Streptosporangiales</taxon>
        <taxon>Streptosporangiaceae</taxon>
        <taxon>Nonomuraea</taxon>
    </lineage>
</organism>
<sequence length="310" mass="33847">MNIEDLLRETLSDMADEERPPAPDRFLRLRERRPRRRGLALVAATAVAAMVVGSTLVVQQISAPAPGDTVPRPAASLQAGATVNVAAGMRLSQLFEELSRLTGRPVAEFERAAKDGTALGLPSYAGRRLEGFAFPGTYEFSPTASPAEILRPMVARFEEAAEAAGLADGARRAGRTPLEIVTIASIVQAEAGRDEDMAKISRVIYNRLNRKMRLAVDSTVLYGLNKYGVEATLKDVRSPSPYNTYRRRGLPPGPIGSPGAEAIRAALHPARGTWLYYVVTDPKKRVTKFATTESERMALIEEYRKNLKGR</sequence>
<dbReference type="GO" id="GO:0008932">
    <property type="term" value="F:lytic endotransglycosylase activity"/>
    <property type="evidence" value="ECO:0007669"/>
    <property type="project" value="UniProtKB-UniRule"/>
</dbReference>
<evidence type="ECO:0000256" key="2">
    <source>
        <dbReference type="ARBA" id="ARBA00022692"/>
    </source>
</evidence>
<evidence type="ECO:0000256" key="8">
    <source>
        <dbReference type="SAM" id="MobiDB-lite"/>
    </source>
</evidence>
<proteinExistence type="inferred from homology"/>
<evidence type="ECO:0000256" key="4">
    <source>
        <dbReference type="ARBA" id="ARBA00023136"/>
    </source>
</evidence>